<keyword evidence="2" id="KW-0472">Membrane</keyword>
<evidence type="ECO:0000256" key="2">
    <source>
        <dbReference type="SAM" id="Phobius"/>
    </source>
</evidence>
<accession>A0A1H7IA57</accession>
<evidence type="ECO:0000259" key="3">
    <source>
        <dbReference type="Pfam" id="PF10081"/>
    </source>
</evidence>
<dbReference type="AlphaFoldDB" id="A0A1H7IA57"/>
<dbReference type="Pfam" id="PF15420">
    <property type="entry name" value="Abhydrolase_9_N"/>
    <property type="match status" value="1"/>
</dbReference>
<dbReference type="Pfam" id="PF10081">
    <property type="entry name" value="Abhydrolase_9"/>
    <property type="match status" value="1"/>
</dbReference>
<organism evidence="5 6">
    <name type="scientific">Rhodococcus maanshanensis</name>
    <dbReference type="NCBI Taxonomy" id="183556"/>
    <lineage>
        <taxon>Bacteria</taxon>
        <taxon>Bacillati</taxon>
        <taxon>Actinomycetota</taxon>
        <taxon>Actinomycetes</taxon>
        <taxon>Mycobacteriales</taxon>
        <taxon>Nocardiaceae</taxon>
        <taxon>Rhodococcus</taxon>
    </lineage>
</organism>
<feature type="domain" description="Alpha/beta-hydrolase catalytic" evidence="3">
    <location>
        <begin position="275"/>
        <end position="560"/>
    </location>
</feature>
<dbReference type="Proteomes" id="UP000198677">
    <property type="component" value="Unassembled WGS sequence"/>
</dbReference>
<feature type="transmembrane region" description="Helical" evidence="2">
    <location>
        <begin position="139"/>
        <end position="159"/>
    </location>
</feature>
<feature type="transmembrane region" description="Helical" evidence="2">
    <location>
        <begin position="180"/>
        <end position="203"/>
    </location>
</feature>
<dbReference type="InterPro" id="IPR027788">
    <property type="entry name" value="Alpha/beta-hydrolase_N_dom"/>
</dbReference>
<dbReference type="InterPro" id="IPR012037">
    <property type="entry name" value="Alpha/beta-hydrolase_fam"/>
</dbReference>
<evidence type="ECO:0000259" key="4">
    <source>
        <dbReference type="Pfam" id="PF15420"/>
    </source>
</evidence>
<feature type="domain" description="Alpha/beta-hydrolase N-terminal" evidence="4">
    <location>
        <begin position="50"/>
        <end position="258"/>
    </location>
</feature>
<dbReference type="EMBL" id="FOAW01000002">
    <property type="protein sequence ID" value="SEK58400.1"/>
    <property type="molecule type" value="Genomic_DNA"/>
</dbReference>
<protein>
    <submittedName>
        <fullName evidence="5">Uncharacterized membrane protein</fullName>
    </submittedName>
</protein>
<dbReference type="PIRSF" id="PIRSF007542">
    <property type="entry name" value="UCP007542"/>
    <property type="match status" value="1"/>
</dbReference>
<evidence type="ECO:0000256" key="1">
    <source>
        <dbReference type="SAM" id="MobiDB-lite"/>
    </source>
</evidence>
<feature type="region of interest" description="Disordered" evidence="1">
    <location>
        <begin position="218"/>
        <end position="245"/>
    </location>
</feature>
<evidence type="ECO:0000313" key="6">
    <source>
        <dbReference type="Proteomes" id="UP000198677"/>
    </source>
</evidence>
<reference evidence="6" key="1">
    <citation type="submission" date="2016-10" db="EMBL/GenBank/DDBJ databases">
        <authorList>
            <person name="Varghese N."/>
            <person name="Submissions S."/>
        </authorList>
    </citation>
    <scope>NUCLEOTIDE SEQUENCE [LARGE SCALE GENOMIC DNA]</scope>
    <source>
        <strain evidence="6">DSM 44675</strain>
    </source>
</reference>
<evidence type="ECO:0000313" key="5">
    <source>
        <dbReference type="EMBL" id="SEK58400.1"/>
    </source>
</evidence>
<keyword evidence="2" id="KW-0812">Transmembrane</keyword>
<gene>
    <name evidence="5" type="ORF">SAMN05444583_102348</name>
</gene>
<feature type="transmembrane region" description="Helical" evidence="2">
    <location>
        <begin position="36"/>
        <end position="55"/>
    </location>
</feature>
<proteinExistence type="predicted"/>
<keyword evidence="6" id="KW-1185">Reference proteome</keyword>
<keyword evidence="2" id="KW-1133">Transmembrane helix</keyword>
<feature type="transmembrane region" description="Helical" evidence="2">
    <location>
        <begin position="61"/>
        <end position="84"/>
    </location>
</feature>
<sequence>MTMTTTLPPAGPHPADAPDTDGFADRARRYGRSLHPVGLAVALLFFCWSLTPSLLPRVWYLQGVATGISIATGYGIGCLAAWAVRKCGVSPRWSDRTKRIGRWTLLGFTVVLVPTFAILGAVSQQVVRDLVGVEKEHEANYLLVLLTSLGIAALLLWIARATRTATNRMAAFGRRYVPAPVARVASLVVVVAVGLMIVNGIVYQGLIGLANRSAAASDHGTADNVTRPEMPERSGSPASAEPWESLGREGRTFVAGGPTADQITAATGRPTLTPIRVYVGRESAESISDAADQVVAELVRTGAFDRAVLAVATGTGRGWVNASVAGALEYTANGDSAIASMQYSFLPSALSFIADRESPKEAGRALFEAVYREWESRPAESRPKLLAFGESLGSFGGQSAFAGAQDMLARTDGALWVGTPNFSPQWSGVTEGRDPGSPERLPVIDGGANVRFASSAQDLELEGPWGMPRIVYWQHASDPITWWSFDLLLNRPDWLREPLGPDVNPDMRWIPFVTFWQVTLDMVFSADVPDGHGHTFQADAANIWAAILAPDGWTAADTEKVRAAMAE</sequence>
<feature type="transmembrane region" description="Helical" evidence="2">
    <location>
        <begin position="105"/>
        <end position="127"/>
    </location>
</feature>
<name>A0A1H7IA57_9NOCA</name>
<dbReference type="InterPro" id="IPR027787">
    <property type="entry name" value="Alpha/beta-hydrolase_catalytic"/>
</dbReference>